<dbReference type="Gene3D" id="1.25.40.20">
    <property type="entry name" value="Ankyrin repeat-containing domain"/>
    <property type="match status" value="1"/>
</dbReference>
<protein>
    <submittedName>
        <fullName evidence="1">Uncharacterized protein</fullName>
    </submittedName>
</protein>
<name>A0AAX6MT95_9PEZI</name>
<organism evidence="1 2">
    <name type="scientific">Daldinia eschscholtzii</name>
    <dbReference type="NCBI Taxonomy" id="292717"/>
    <lineage>
        <taxon>Eukaryota</taxon>
        <taxon>Fungi</taxon>
        <taxon>Dikarya</taxon>
        <taxon>Ascomycota</taxon>
        <taxon>Pezizomycotina</taxon>
        <taxon>Sordariomycetes</taxon>
        <taxon>Xylariomycetidae</taxon>
        <taxon>Xylariales</taxon>
        <taxon>Hypoxylaceae</taxon>
        <taxon>Daldinia</taxon>
    </lineage>
</organism>
<proteinExistence type="predicted"/>
<dbReference type="Proteomes" id="UP001369815">
    <property type="component" value="Unassembled WGS sequence"/>
</dbReference>
<accession>A0AAX6MT95</accession>
<evidence type="ECO:0000313" key="2">
    <source>
        <dbReference type="Proteomes" id="UP001369815"/>
    </source>
</evidence>
<dbReference type="SUPFAM" id="SSF48452">
    <property type="entry name" value="TPR-like"/>
    <property type="match status" value="2"/>
</dbReference>
<reference evidence="1 2" key="1">
    <citation type="journal article" date="2024" name="Front Chem Biol">
        <title>Unveiling the potential of Daldinia eschscholtzii MFLUCC 19-0629 through bioactivity and bioinformatics studies for enhanced sustainable agriculture production.</title>
        <authorList>
            <person name="Brooks S."/>
            <person name="Weaver J.A."/>
            <person name="Klomchit A."/>
            <person name="Alharthi S.A."/>
            <person name="Onlamun T."/>
            <person name="Nurani R."/>
            <person name="Vong T.K."/>
            <person name="Alberti F."/>
            <person name="Greco C."/>
        </authorList>
    </citation>
    <scope>NUCLEOTIDE SEQUENCE [LARGE SCALE GENOMIC DNA]</scope>
    <source>
        <strain evidence="1">MFLUCC 19-0629</strain>
    </source>
</reference>
<dbReference type="Gene3D" id="1.25.40.10">
    <property type="entry name" value="Tetratricopeptide repeat domain"/>
    <property type="match status" value="1"/>
</dbReference>
<dbReference type="SUPFAM" id="SSF48403">
    <property type="entry name" value="Ankyrin repeat"/>
    <property type="match status" value="1"/>
</dbReference>
<dbReference type="InterPro" id="IPR011990">
    <property type="entry name" value="TPR-like_helical_dom_sf"/>
</dbReference>
<dbReference type="EMBL" id="JBANMG010000003">
    <property type="protein sequence ID" value="KAK6955402.1"/>
    <property type="molecule type" value="Genomic_DNA"/>
</dbReference>
<comment type="caution">
    <text evidence="1">The sequence shown here is derived from an EMBL/GenBank/DDBJ whole genome shotgun (WGS) entry which is preliminary data.</text>
</comment>
<sequence>MIVGTAVSSNSLLRTLQGVAVATKSPQDISHQIIQRLCPDAVNNKEDSSVALSFNGWREAIDTKIVDEDTRQVAYLGLAIAYLRELYTGKGDDACEAVSQADLDIIWELVRNALTNKLVSRQLFTASRSAQGFVSVALCSLIKDGNIDELFRLHVWLTDGYRGNPDVAIHSHQAFAQSWILAGEGTDHAYKVEHVDDLETATHAEYALAWSDGKNLGTNYKTNQAFSTITNTKKLVRVAPAKTNVHRRGVSYTIPAAQYHSTEVVPDRFHATLFVFDSRRGFVQDAGVLGPKDGDSFTQLRDPAGITPETLAWTVDAVRSWEVFMEEGQKHINHAEWEHALREFSNALSLCDSGNDFPNKAYHTREVLYRIGRVNRCLGRYEIARDTLEKVITDMEVNVLRVDCVGELGVVYRHLNNLTDAMRMFEMQYHTARQLGLEAEACRAVGNLGMVNYQISQRDKDEKILDLAIVQLQERVQLARSLQQPLDAKGEPRDSGTMKNGKNWEIIGLSRLSLCLSARNSLDEAVKTAQQALALVTGFGDPTVVALTRFFYGHALRLSGRLEEAMEQFNTCTGCTPAIALCKEPSEEHLGYLKGLVSAGVDLQIIDEQGYTALDYAVFSGNDEFKEAVVRGLQKGAATDYDVEAWLAGARLRKSYRKLFQDVLRPILLARRRDADDCMPRLRSAYAGSLRADAEARHMFSEFSFVPYSAFRSLGRLPKHTDGLVKEFRDEPEPEPDSESESKELKTPDFVIFFSYRWRGASSPDDESNTQYKRMLAATEEFLKLHPAIDRARMGIWLDCACINQSDPMPGVHALPMILTQCDAVISIADDLYYDRAWCSVEILLIQTLKKSYGLHLWYEQVYASPPDESKWILRDGPVGLEISIAQKKLSFEHIDRPKVMFLERQSKLLG</sequence>
<dbReference type="InterPro" id="IPR036770">
    <property type="entry name" value="Ankyrin_rpt-contain_sf"/>
</dbReference>
<evidence type="ECO:0000313" key="1">
    <source>
        <dbReference type="EMBL" id="KAK6955402.1"/>
    </source>
</evidence>
<keyword evidence="2" id="KW-1185">Reference proteome</keyword>
<gene>
    <name evidence="1" type="ORF">Daesc_003039</name>
</gene>
<dbReference type="AlphaFoldDB" id="A0AAX6MT95"/>